<evidence type="ECO:0000313" key="3">
    <source>
        <dbReference type="Proteomes" id="UP001283361"/>
    </source>
</evidence>
<organism evidence="2 3">
    <name type="scientific">Elysia crispata</name>
    <name type="common">lettuce slug</name>
    <dbReference type="NCBI Taxonomy" id="231223"/>
    <lineage>
        <taxon>Eukaryota</taxon>
        <taxon>Metazoa</taxon>
        <taxon>Spiralia</taxon>
        <taxon>Lophotrochozoa</taxon>
        <taxon>Mollusca</taxon>
        <taxon>Gastropoda</taxon>
        <taxon>Heterobranchia</taxon>
        <taxon>Euthyneura</taxon>
        <taxon>Panpulmonata</taxon>
        <taxon>Sacoglossa</taxon>
        <taxon>Placobranchoidea</taxon>
        <taxon>Plakobranchidae</taxon>
        <taxon>Elysia</taxon>
    </lineage>
</organism>
<name>A0AAE1AWU6_9GAST</name>
<evidence type="ECO:0000256" key="1">
    <source>
        <dbReference type="SAM" id="MobiDB-lite"/>
    </source>
</evidence>
<protein>
    <submittedName>
        <fullName evidence="2">Uncharacterized protein</fullName>
    </submittedName>
</protein>
<proteinExistence type="predicted"/>
<feature type="region of interest" description="Disordered" evidence="1">
    <location>
        <begin position="89"/>
        <end position="113"/>
    </location>
</feature>
<gene>
    <name evidence="2" type="ORF">RRG08_000240</name>
</gene>
<keyword evidence="3" id="KW-1185">Reference proteome</keyword>
<dbReference type="EMBL" id="JAWDGP010001067">
    <property type="protein sequence ID" value="KAK3795382.1"/>
    <property type="molecule type" value="Genomic_DNA"/>
</dbReference>
<reference evidence="2" key="1">
    <citation type="journal article" date="2023" name="G3 (Bethesda)">
        <title>A reference genome for the long-term kleptoplast-retaining sea slug Elysia crispata morphotype clarki.</title>
        <authorList>
            <person name="Eastman K.E."/>
            <person name="Pendleton A.L."/>
            <person name="Shaikh M.A."/>
            <person name="Suttiyut T."/>
            <person name="Ogas R."/>
            <person name="Tomko P."/>
            <person name="Gavelis G."/>
            <person name="Widhalm J.R."/>
            <person name="Wisecaver J.H."/>
        </authorList>
    </citation>
    <scope>NUCLEOTIDE SEQUENCE</scope>
    <source>
        <strain evidence="2">ECLA1</strain>
    </source>
</reference>
<dbReference type="AlphaFoldDB" id="A0AAE1AWU6"/>
<dbReference type="Proteomes" id="UP001283361">
    <property type="component" value="Unassembled WGS sequence"/>
</dbReference>
<comment type="caution">
    <text evidence="2">The sequence shown here is derived from an EMBL/GenBank/DDBJ whole genome shotgun (WGS) entry which is preliminary data.</text>
</comment>
<evidence type="ECO:0000313" key="2">
    <source>
        <dbReference type="EMBL" id="KAK3795382.1"/>
    </source>
</evidence>
<sequence length="498" mass="53563">MPTFPPKKGRGRLFFFEGGDLMFCPWHQGGKATLPKTIDGALAGLSAALGGDAIFDLRFCLGTKIALCATFDMNRFREGVPRLMVAPGDQAEAPPSKSRDHCEATPPISTPPTRVSFAIPKGNLVVKRGEATFEGGHAQGKRRIRRGPLKVSPWDIPPMQHFLRNLLREGLTISPVTASLIRRGFPPPLCQSGRTSNRGAKGFLPLQVARINKRHLCNSFDVDLGHIARFNILALKGKENQFQSPFGDVYDFGGVGRAKANPARWFSEAQKGCPRGEATGAKANGFPSVGLTHHAKHPPIKDRRRDLGFGSRPPSRAPLGGIVEQPLPSGNLFEATPPMKRTGGAATIRASLASPAPRGSNLPDAKRGPPGRGGFRGDCQRGVVTGLFPTPFHFEGEPRRGLRPLNVSINLNNPLVEEVCLEGRALFLPPPDCNNPARQGQGIPRAIDAFEGVKPPSTKGKETFAPLRKVGKAKDSPRASEGATIVKISFCGEREGQP</sequence>
<accession>A0AAE1AWU6</accession>
<feature type="region of interest" description="Disordered" evidence="1">
    <location>
        <begin position="352"/>
        <end position="376"/>
    </location>
</feature>
<feature type="region of interest" description="Disordered" evidence="1">
    <location>
        <begin position="287"/>
        <end position="328"/>
    </location>
</feature>